<proteinExistence type="predicted"/>
<evidence type="ECO:0000313" key="3">
    <source>
        <dbReference type="Proteomes" id="UP000468531"/>
    </source>
</evidence>
<evidence type="ECO:0000256" key="1">
    <source>
        <dbReference type="SAM" id="Phobius"/>
    </source>
</evidence>
<accession>A0A6P1B8J1</accession>
<feature type="transmembrane region" description="Helical" evidence="1">
    <location>
        <begin position="6"/>
        <end position="27"/>
    </location>
</feature>
<dbReference type="RefSeq" id="WP_163150505.1">
    <property type="nucleotide sequence ID" value="NZ_VKHP01000006.1"/>
</dbReference>
<keyword evidence="3" id="KW-1185">Reference proteome</keyword>
<keyword evidence="1" id="KW-1133">Transmembrane helix</keyword>
<reference evidence="2 3" key="1">
    <citation type="journal article" date="2020" name="Arch. Microbiol.">
        <title>Bradyrhizobium uaiense sp. nov., a new highly efficient cowpea symbiont.</title>
        <authorList>
            <person name="Cabral Michel D."/>
            <person name="Azarias Guimaraes A."/>
            <person name="Martins da Costa E."/>
            <person name="Soares de Carvalho T."/>
            <person name="Balsanelli E."/>
            <person name="Willems A."/>
            <person name="Maltempi de Souza E."/>
            <person name="de Souza Moreira F.M."/>
        </authorList>
    </citation>
    <scope>NUCLEOTIDE SEQUENCE [LARGE SCALE GENOMIC DNA]</scope>
    <source>
        <strain evidence="2 3">UFLA 03-164</strain>
    </source>
</reference>
<dbReference type="EMBL" id="VKHP01000006">
    <property type="protein sequence ID" value="NEU94826.1"/>
    <property type="molecule type" value="Genomic_DNA"/>
</dbReference>
<evidence type="ECO:0008006" key="4">
    <source>
        <dbReference type="Google" id="ProtNLM"/>
    </source>
</evidence>
<name>A0A6P1B8J1_9BRAD</name>
<dbReference type="AlphaFoldDB" id="A0A6P1B8J1"/>
<keyword evidence="1" id="KW-0472">Membrane</keyword>
<organism evidence="2 3">
    <name type="scientific">Bradyrhizobium uaiense</name>
    <dbReference type="NCBI Taxonomy" id="2594946"/>
    <lineage>
        <taxon>Bacteria</taxon>
        <taxon>Pseudomonadati</taxon>
        <taxon>Pseudomonadota</taxon>
        <taxon>Alphaproteobacteria</taxon>
        <taxon>Hyphomicrobiales</taxon>
        <taxon>Nitrobacteraceae</taxon>
        <taxon>Bradyrhizobium</taxon>
    </lineage>
</organism>
<protein>
    <recommendedName>
        <fullName evidence="4">Chemotaxis protein</fullName>
    </recommendedName>
</protein>
<keyword evidence="1" id="KW-0812">Transmembrane</keyword>
<evidence type="ECO:0000313" key="2">
    <source>
        <dbReference type="EMBL" id="NEU94826.1"/>
    </source>
</evidence>
<sequence length="104" mass="10521">MFGEVSVPSLLLGGAGVGATYFAYLCATKGVKAALAWLKSEWASGAAAVEKVRADLTQLETGVVSTVKADVAALQSRVSVLEARATAAIPTPAPVLTAPVLPQP</sequence>
<dbReference type="Proteomes" id="UP000468531">
    <property type="component" value="Unassembled WGS sequence"/>
</dbReference>
<gene>
    <name evidence="2" type="ORF">FNJ47_03040</name>
</gene>
<comment type="caution">
    <text evidence="2">The sequence shown here is derived from an EMBL/GenBank/DDBJ whole genome shotgun (WGS) entry which is preliminary data.</text>
</comment>